<accession>A0A6J4N533</accession>
<name>A0A6J4N533_9BACT</name>
<proteinExistence type="predicted"/>
<gene>
    <name evidence="1" type="ORF">AVDCRST_MAG64-234</name>
</gene>
<dbReference type="AlphaFoldDB" id="A0A6J4N533"/>
<protein>
    <submittedName>
        <fullName evidence="1">Uncharacterized protein</fullName>
    </submittedName>
</protein>
<sequence>MAIGTSAAGTKKAHPQQWVGFQISDPRSQIRDLRFQI</sequence>
<dbReference type="EMBL" id="CADCUQ010000060">
    <property type="protein sequence ID" value="CAA9375003.1"/>
    <property type="molecule type" value="Genomic_DNA"/>
</dbReference>
<reference evidence="1" key="1">
    <citation type="submission" date="2020-02" db="EMBL/GenBank/DDBJ databases">
        <authorList>
            <person name="Meier V. D."/>
        </authorList>
    </citation>
    <scope>NUCLEOTIDE SEQUENCE</scope>
    <source>
        <strain evidence="1">AVDCRST_MAG64</strain>
    </source>
</reference>
<organism evidence="1">
    <name type="scientific">uncultured Phycisphaerae bacterium</name>
    <dbReference type="NCBI Taxonomy" id="904963"/>
    <lineage>
        <taxon>Bacteria</taxon>
        <taxon>Pseudomonadati</taxon>
        <taxon>Planctomycetota</taxon>
        <taxon>Phycisphaerae</taxon>
        <taxon>environmental samples</taxon>
    </lineage>
</organism>
<evidence type="ECO:0000313" key="1">
    <source>
        <dbReference type="EMBL" id="CAA9375003.1"/>
    </source>
</evidence>